<organism evidence="1 2">
    <name type="scientific">Flavonifractor plautii</name>
    <name type="common">Fusobacterium plautii</name>
    <dbReference type="NCBI Taxonomy" id="292800"/>
    <lineage>
        <taxon>Bacteria</taxon>
        <taxon>Bacillati</taxon>
        <taxon>Bacillota</taxon>
        <taxon>Clostridia</taxon>
        <taxon>Eubacteriales</taxon>
        <taxon>Oscillospiraceae</taxon>
        <taxon>Flavonifractor</taxon>
    </lineage>
</organism>
<protein>
    <submittedName>
        <fullName evidence="1">Uncharacterized protein</fullName>
    </submittedName>
</protein>
<reference evidence="1 2" key="1">
    <citation type="submission" date="2015-09" db="EMBL/GenBank/DDBJ databases">
        <authorList>
            <consortium name="Pathogen Informatics"/>
        </authorList>
    </citation>
    <scope>NUCLEOTIDE SEQUENCE [LARGE SCALE GENOMIC DNA]</scope>
    <source>
        <strain evidence="1 2">2789STDY5608854</strain>
    </source>
</reference>
<dbReference type="AlphaFoldDB" id="A0A174MWD6"/>
<accession>A0A174MWD6</accession>
<gene>
    <name evidence="1" type="ORF">ERS852411_03095</name>
</gene>
<name>A0A174MWD6_FLAPL</name>
<evidence type="ECO:0000313" key="2">
    <source>
        <dbReference type="Proteomes" id="UP000095746"/>
    </source>
</evidence>
<proteinExistence type="predicted"/>
<dbReference type="EMBL" id="CYZT01000346">
    <property type="protein sequence ID" value="CUP40752.1"/>
    <property type="molecule type" value="Genomic_DNA"/>
</dbReference>
<sequence>MTVMISVRAVGGTAPPTVPKPARVWEEVVMGQMPRLGSFMEPNCPSSSTCLPSLRAR</sequence>
<dbReference type="Proteomes" id="UP000095746">
    <property type="component" value="Unassembled WGS sequence"/>
</dbReference>
<evidence type="ECO:0000313" key="1">
    <source>
        <dbReference type="EMBL" id="CUP40752.1"/>
    </source>
</evidence>